<reference evidence="2" key="1">
    <citation type="submission" date="2015-09" db="EMBL/GenBank/DDBJ databases">
        <authorList>
            <consortium name="Pathogen Informatics"/>
        </authorList>
    </citation>
    <scope>NUCLEOTIDE SEQUENCE [LARGE SCALE GENOMIC DNA]</scope>
    <source>
        <strain evidence="2">Lake Konstanz</strain>
    </source>
</reference>
<organism evidence="1 2">
    <name type="scientific">Bodo saltans</name>
    <name type="common">Flagellated protozoan</name>
    <dbReference type="NCBI Taxonomy" id="75058"/>
    <lineage>
        <taxon>Eukaryota</taxon>
        <taxon>Discoba</taxon>
        <taxon>Euglenozoa</taxon>
        <taxon>Kinetoplastea</taxon>
        <taxon>Metakinetoplastina</taxon>
        <taxon>Eubodonida</taxon>
        <taxon>Bodonidae</taxon>
        <taxon>Bodo</taxon>
    </lineage>
</organism>
<gene>
    <name evidence="1" type="ORF">BSAL_67200</name>
</gene>
<dbReference type="AlphaFoldDB" id="A0A0S4ITY4"/>
<dbReference type="EMBL" id="CYKH01000450">
    <property type="protein sequence ID" value="CUF92054.1"/>
    <property type="molecule type" value="Genomic_DNA"/>
</dbReference>
<protein>
    <submittedName>
        <fullName evidence="1">Uncharacterized protein</fullName>
    </submittedName>
</protein>
<evidence type="ECO:0000313" key="2">
    <source>
        <dbReference type="Proteomes" id="UP000051952"/>
    </source>
</evidence>
<dbReference type="Proteomes" id="UP000051952">
    <property type="component" value="Unassembled WGS sequence"/>
</dbReference>
<dbReference type="OrthoDB" id="273630at2759"/>
<dbReference type="VEuPathDB" id="TriTrypDB:BSAL_67200"/>
<sequence>AALQALAAQQQRSSASRLVESLMQQTTVDRQLLDFTAFVDFICVLMLYKLPNPFQPMHTKLEYFLDRNVIAPLRFRVDQAAKARARRRDTNVGAPNAGTGKFLNLLESVQQQSL</sequence>
<feature type="non-terminal residue" evidence="1">
    <location>
        <position position="1"/>
    </location>
</feature>
<accession>A0A0S4ITY4</accession>
<evidence type="ECO:0000313" key="1">
    <source>
        <dbReference type="EMBL" id="CUF92054.1"/>
    </source>
</evidence>
<name>A0A0S4ITY4_BODSA</name>
<keyword evidence="2" id="KW-1185">Reference proteome</keyword>
<proteinExistence type="predicted"/>